<dbReference type="InterPro" id="IPR058008">
    <property type="entry name" value="Gp26_C"/>
</dbReference>
<feature type="compositionally biased region" description="Basic and acidic residues" evidence="1">
    <location>
        <begin position="731"/>
        <end position="741"/>
    </location>
</feature>
<evidence type="ECO:0000256" key="1">
    <source>
        <dbReference type="SAM" id="MobiDB-lite"/>
    </source>
</evidence>
<protein>
    <recommendedName>
        <fullName evidence="2">Phage tail protein C-terminal domain-containing protein</fullName>
    </recommendedName>
</protein>
<dbReference type="EMBL" id="VISQ01000001">
    <property type="protein sequence ID" value="TVZ70658.1"/>
    <property type="molecule type" value="Genomic_DNA"/>
</dbReference>
<sequence>MWYKTGTINLTANSPTVTGTGTSWADAKFGVMPGMILLAPDNKLYEVKQVNSNTSLILNSNYTGSTANGQSYAIITTYEGDISQFSARFAAMLTFFQGSRNDTVTWFTGTGDMTFTKDDGTKLTVPTLAKIQADSLSRTTTLDQNIASSVLFSKPIRLASVTTPEFTPTTQGAWVSWNRATTAAGGLAAATDFINNKGSGIGGFNWWNTNSTDTTLCAYLSPAGNFVAKGQLTSTGDMLMNVSPSTANILIRFRDSGGVEKSAVYAQTDTGAMNIRWNGTANTASFRPDGFVALSNGLVLGNAFTAAEKVPDLGALPFVFRGGDRADLVHPNNANIATSNGFSVVSTATTGLASNVKYGVPVFSVNTRAGTAQFLNGLKVAGLEVIKSGEYGIGGVAKKLPLENTLSAIAELGTGKYVVWSGSNDMPIPSVAFALDWNYVANTAGGSGVLTATAVITAPSTYDVQYRNTLRNGVWQGWVKAWDTNNLVNPLRVSDYGLGGTTAITIADANAAGNNQFIRFNTNTPSSPSTTAAWAGISGGFNDNVRFQMVWGQGSTTNELRTRVRITDGTWSTWANLWHSTNTTIDANGFLKKASPIARLSSNPEKMADEYLDGFTLSGLVAVNSEAEGITAERVAVGEYKVSGSLGFAVEGWNIEVPQDVNGNRLCFVSTEVAEDGTITVKVSKRRFDIDTAAIVAGEPMDIPEGRWIDLRLQMPPVDEDNTIDMEEPESENREGEITTD</sequence>
<reference evidence="3" key="1">
    <citation type="submission" date="2019-06" db="EMBL/GenBank/DDBJ databases">
        <authorList>
            <person name="Deangelis K."/>
            <person name="Huntemann M."/>
            <person name="Clum A."/>
            <person name="Pillay M."/>
            <person name="Palaniappan K."/>
            <person name="Varghese N."/>
            <person name="Mikhailova N."/>
            <person name="Stamatis D."/>
            <person name="Reddy T."/>
            <person name="Daum C."/>
            <person name="Shapiro N."/>
            <person name="Ivanova N."/>
            <person name="Kyrpides N."/>
            <person name="Woyke T."/>
        </authorList>
    </citation>
    <scope>NUCLEOTIDE SEQUENCE [LARGE SCALE GENOMIC DNA]</scope>
    <source>
        <strain evidence="3">128R</strain>
    </source>
</reference>
<gene>
    <name evidence="3" type="ORF">FHU10_3246</name>
</gene>
<name>A0A542CZB1_SERFO</name>
<dbReference type="OrthoDB" id="6683604at2"/>
<accession>A0A542CZB1</accession>
<feature type="region of interest" description="Disordered" evidence="1">
    <location>
        <begin position="719"/>
        <end position="741"/>
    </location>
</feature>
<feature type="compositionally biased region" description="Acidic residues" evidence="1">
    <location>
        <begin position="719"/>
        <end position="730"/>
    </location>
</feature>
<organism evidence="3">
    <name type="scientific">Serratia fonticola</name>
    <dbReference type="NCBI Taxonomy" id="47917"/>
    <lineage>
        <taxon>Bacteria</taxon>
        <taxon>Pseudomonadati</taxon>
        <taxon>Pseudomonadota</taxon>
        <taxon>Gammaproteobacteria</taxon>
        <taxon>Enterobacterales</taxon>
        <taxon>Yersiniaceae</taxon>
        <taxon>Serratia</taxon>
    </lineage>
</organism>
<feature type="domain" description="Phage tail protein C-terminal" evidence="2">
    <location>
        <begin position="582"/>
        <end position="716"/>
    </location>
</feature>
<dbReference type="Pfam" id="PF25670">
    <property type="entry name" value="Phage_tail_C_2"/>
    <property type="match status" value="1"/>
</dbReference>
<dbReference type="AlphaFoldDB" id="A0A542CZB1"/>
<reference evidence="3" key="2">
    <citation type="submission" date="2019-08" db="EMBL/GenBank/DDBJ databases">
        <title>Investigation of anaerobic lignin degradation for improved lignocellulosic biofuels.</title>
        <authorList>
            <person name="Deangelis K.PhD."/>
        </authorList>
    </citation>
    <scope>NUCLEOTIDE SEQUENCE [LARGE SCALE GENOMIC DNA]</scope>
    <source>
        <strain evidence="3">128R</strain>
    </source>
</reference>
<evidence type="ECO:0000313" key="3">
    <source>
        <dbReference type="EMBL" id="TVZ70658.1"/>
    </source>
</evidence>
<comment type="caution">
    <text evidence="3">The sequence shown here is derived from an EMBL/GenBank/DDBJ whole genome shotgun (WGS) entry which is preliminary data.</text>
</comment>
<evidence type="ECO:0000259" key="2">
    <source>
        <dbReference type="Pfam" id="PF25670"/>
    </source>
</evidence>
<proteinExistence type="predicted"/>